<dbReference type="GO" id="GO:0003677">
    <property type="term" value="F:DNA binding"/>
    <property type="evidence" value="ECO:0007669"/>
    <property type="project" value="InterPro"/>
</dbReference>
<proteinExistence type="predicted"/>
<dbReference type="SMART" id="SM00530">
    <property type="entry name" value="HTH_XRE"/>
    <property type="match status" value="1"/>
</dbReference>
<evidence type="ECO:0000259" key="1">
    <source>
        <dbReference type="PROSITE" id="PS50943"/>
    </source>
</evidence>
<reference evidence="2 3" key="1">
    <citation type="journal article" date="2013" name="Genome Announc.">
        <title>Genome Sequence of Thalassolituus oleivorans MIL-1 (DSM 14913T).</title>
        <authorList>
            <person name="Golyshin P.N."/>
            <person name="Werner J."/>
            <person name="Chernikova T.N."/>
            <person name="Tran H."/>
            <person name="Ferrer M."/>
            <person name="Yakimov M.M."/>
            <person name="Teeling H."/>
            <person name="Golyshina O.V."/>
        </authorList>
    </citation>
    <scope>NUCLEOTIDE SEQUENCE [LARGE SCALE GENOMIC DNA]</scope>
    <source>
        <strain evidence="2 3">MIL-1</strain>
    </source>
</reference>
<gene>
    <name evidence="2" type="ORF">TOL_3503</name>
</gene>
<dbReference type="AlphaFoldDB" id="M5DWR1"/>
<name>M5DWR1_9GAMM</name>
<dbReference type="Proteomes" id="UP000011866">
    <property type="component" value="Chromosome"/>
</dbReference>
<dbReference type="CDD" id="cd00093">
    <property type="entry name" value="HTH_XRE"/>
    <property type="match status" value="1"/>
</dbReference>
<feature type="domain" description="HTH cro/C1-type" evidence="1">
    <location>
        <begin position="15"/>
        <end position="69"/>
    </location>
</feature>
<dbReference type="GeneID" id="79178210"/>
<evidence type="ECO:0000313" key="2">
    <source>
        <dbReference type="EMBL" id="CCU73888.1"/>
    </source>
</evidence>
<dbReference type="EMBL" id="HF680312">
    <property type="protein sequence ID" value="CCU73888.1"/>
    <property type="molecule type" value="Genomic_DNA"/>
</dbReference>
<keyword evidence="3" id="KW-1185">Reference proteome</keyword>
<sequence length="131" mass="13841">MTQQTSISAVLGVVIANQRAIKHLDQAAVAANMGLSQASYSRLESGKAVFSVEHLYRLSEILKTTPQALLQEVDRYRATLKTQKVAVEPAVRANSTQAKTTPSTDSDGPGIGTFVAGAALGALIMTALTRK</sequence>
<accession>M5DWR1</accession>
<dbReference type="eggNOG" id="COG1396">
    <property type="taxonomic scope" value="Bacteria"/>
</dbReference>
<evidence type="ECO:0000313" key="3">
    <source>
        <dbReference type="Proteomes" id="UP000011866"/>
    </source>
</evidence>
<dbReference type="InterPro" id="IPR010982">
    <property type="entry name" value="Lambda_DNA-bd_dom_sf"/>
</dbReference>
<dbReference type="SUPFAM" id="SSF47413">
    <property type="entry name" value="lambda repressor-like DNA-binding domains"/>
    <property type="match status" value="1"/>
</dbReference>
<dbReference type="RefSeq" id="WP_015488588.1">
    <property type="nucleotide sequence ID" value="NC_020888.1"/>
</dbReference>
<dbReference type="KEGG" id="tol:TOL_3503"/>
<dbReference type="InterPro" id="IPR001387">
    <property type="entry name" value="Cro/C1-type_HTH"/>
</dbReference>
<dbReference type="Pfam" id="PF01381">
    <property type="entry name" value="HTH_3"/>
    <property type="match status" value="1"/>
</dbReference>
<dbReference type="PROSITE" id="PS50943">
    <property type="entry name" value="HTH_CROC1"/>
    <property type="match status" value="1"/>
</dbReference>
<dbReference type="HOGENOM" id="CLU_1926575_0_0_6"/>
<protein>
    <submittedName>
        <fullName evidence="2">XRE family transcriptional regulator</fullName>
    </submittedName>
</protein>
<organism evidence="2 3">
    <name type="scientific">Thalassolituus oleivorans MIL-1</name>
    <dbReference type="NCBI Taxonomy" id="1298593"/>
    <lineage>
        <taxon>Bacteria</taxon>
        <taxon>Pseudomonadati</taxon>
        <taxon>Pseudomonadota</taxon>
        <taxon>Gammaproteobacteria</taxon>
        <taxon>Oceanospirillales</taxon>
        <taxon>Oceanospirillaceae</taxon>
        <taxon>Thalassolituus</taxon>
    </lineage>
</organism>
<dbReference type="PATRIC" id="fig|1298593.3.peg.3383"/>
<dbReference type="Gene3D" id="1.10.260.40">
    <property type="entry name" value="lambda repressor-like DNA-binding domains"/>
    <property type="match status" value="1"/>
</dbReference>